<dbReference type="InterPro" id="IPR036431">
    <property type="entry name" value="ARID_dom_sf"/>
</dbReference>
<gene>
    <name evidence="3" type="ORF">V6N12_005198</name>
</gene>
<name>A0ABR2CP23_9ROSI</name>
<feature type="domain" description="ARID" evidence="2">
    <location>
        <begin position="8"/>
        <end position="42"/>
    </location>
</feature>
<accession>A0ABR2CP23</accession>
<evidence type="ECO:0000259" key="2">
    <source>
        <dbReference type="Pfam" id="PF01388"/>
    </source>
</evidence>
<evidence type="ECO:0000313" key="3">
    <source>
        <dbReference type="EMBL" id="KAK8521289.1"/>
    </source>
</evidence>
<evidence type="ECO:0000256" key="1">
    <source>
        <dbReference type="SAM" id="MobiDB-lite"/>
    </source>
</evidence>
<dbReference type="Pfam" id="PF01388">
    <property type="entry name" value="ARID"/>
    <property type="match status" value="1"/>
</dbReference>
<comment type="caution">
    <text evidence="3">The sequence shown here is derived from an EMBL/GenBank/DDBJ whole genome shotgun (WGS) entry which is preliminary data.</text>
</comment>
<protein>
    <recommendedName>
        <fullName evidence="2">ARID domain-containing protein</fullName>
    </recommendedName>
</protein>
<feature type="region of interest" description="Disordered" evidence="1">
    <location>
        <begin position="51"/>
        <end position="117"/>
    </location>
</feature>
<dbReference type="InterPro" id="IPR001606">
    <property type="entry name" value="ARID_dom"/>
</dbReference>
<evidence type="ECO:0000313" key="4">
    <source>
        <dbReference type="Proteomes" id="UP001472677"/>
    </source>
</evidence>
<dbReference type="EMBL" id="JBBPBM010000048">
    <property type="protein sequence ID" value="KAK8521289.1"/>
    <property type="molecule type" value="Genomic_DNA"/>
</dbReference>
<reference evidence="3 4" key="1">
    <citation type="journal article" date="2024" name="G3 (Bethesda)">
        <title>Genome assembly of Hibiscus sabdariffa L. provides insights into metabolisms of medicinal natural products.</title>
        <authorList>
            <person name="Kim T."/>
        </authorList>
    </citation>
    <scope>NUCLEOTIDE SEQUENCE [LARGE SCALE GENOMIC DNA]</scope>
    <source>
        <strain evidence="3">TK-2024</strain>
        <tissue evidence="3">Old leaves</tissue>
    </source>
</reference>
<sequence length="117" mass="12637">MQSYRPGVVMGRIVKFFGLYKCVTGFGGFQAVDDNGKWAHILFNEPILEPEYLPMDPPTDPATDTDAPIDPPADTDAPIDPPAGPDHLIDPPAGPIPLIDPLAGPLPVQKKRKTCHL</sequence>
<dbReference type="Gene3D" id="1.10.150.60">
    <property type="entry name" value="ARID DNA-binding domain"/>
    <property type="match status" value="1"/>
</dbReference>
<keyword evidence="4" id="KW-1185">Reference proteome</keyword>
<organism evidence="3 4">
    <name type="scientific">Hibiscus sabdariffa</name>
    <name type="common">roselle</name>
    <dbReference type="NCBI Taxonomy" id="183260"/>
    <lineage>
        <taxon>Eukaryota</taxon>
        <taxon>Viridiplantae</taxon>
        <taxon>Streptophyta</taxon>
        <taxon>Embryophyta</taxon>
        <taxon>Tracheophyta</taxon>
        <taxon>Spermatophyta</taxon>
        <taxon>Magnoliopsida</taxon>
        <taxon>eudicotyledons</taxon>
        <taxon>Gunneridae</taxon>
        <taxon>Pentapetalae</taxon>
        <taxon>rosids</taxon>
        <taxon>malvids</taxon>
        <taxon>Malvales</taxon>
        <taxon>Malvaceae</taxon>
        <taxon>Malvoideae</taxon>
        <taxon>Hibiscus</taxon>
    </lineage>
</organism>
<dbReference type="Proteomes" id="UP001472677">
    <property type="component" value="Unassembled WGS sequence"/>
</dbReference>
<feature type="compositionally biased region" description="Low complexity" evidence="1">
    <location>
        <begin position="61"/>
        <end position="78"/>
    </location>
</feature>
<proteinExistence type="predicted"/>
<dbReference type="SUPFAM" id="SSF46774">
    <property type="entry name" value="ARID-like"/>
    <property type="match status" value="1"/>
</dbReference>